<sequence length="291" mass="33726">MAGTNVVLTAGTMVVTVLICFLKVQLWRTQPSHKEDTLEREFRNCTKIFLDLGANRGTHIRKLFEPEKYPDAKYLQIFDRLFGPPTFRQQPSKVTGLCAIGFEANPRWRDTFSSIERAYRDKGWHVIFYRVAVSNRTGKAVFYKNDFNGSNSGWGFSRHKHNRERGRQHWMQGAPPVLVPIRDFGVFLQQLNATAPSGTRLMKMDIEGSEYDVMLELLENGQLCKHTLDMITIEWHPWLFRDRREVLAQDSFLRRTIQESRACASGPQADIWDFDDESYLGDGQPLPRPRL</sequence>
<dbReference type="SUPFAM" id="SSF53335">
    <property type="entry name" value="S-adenosyl-L-methionine-dependent methyltransferases"/>
    <property type="match status" value="1"/>
</dbReference>
<dbReference type="AlphaFoldDB" id="A0AA36ISM3"/>
<gene>
    <name evidence="3" type="ORF">EVOR1521_LOCUS17184</name>
</gene>
<dbReference type="InterPro" id="IPR006342">
    <property type="entry name" value="FkbM_mtfrase"/>
</dbReference>
<name>A0AA36ISM3_9DINO</name>
<evidence type="ECO:0000256" key="1">
    <source>
        <dbReference type="SAM" id="Phobius"/>
    </source>
</evidence>
<keyword evidence="1" id="KW-0812">Transmembrane</keyword>
<dbReference type="Pfam" id="PF05050">
    <property type="entry name" value="Methyltransf_21"/>
    <property type="match status" value="1"/>
</dbReference>
<evidence type="ECO:0000313" key="3">
    <source>
        <dbReference type="EMBL" id="CAJ1391963.1"/>
    </source>
</evidence>
<comment type="caution">
    <text evidence="3">The sequence shown here is derived from an EMBL/GenBank/DDBJ whole genome shotgun (WGS) entry which is preliminary data.</text>
</comment>
<reference evidence="3" key="1">
    <citation type="submission" date="2023-08" db="EMBL/GenBank/DDBJ databases">
        <authorList>
            <person name="Chen Y."/>
            <person name="Shah S."/>
            <person name="Dougan E. K."/>
            <person name="Thang M."/>
            <person name="Chan C."/>
        </authorList>
    </citation>
    <scope>NUCLEOTIDE SEQUENCE</scope>
</reference>
<keyword evidence="4" id="KW-1185">Reference proteome</keyword>
<evidence type="ECO:0000259" key="2">
    <source>
        <dbReference type="Pfam" id="PF05050"/>
    </source>
</evidence>
<dbReference type="InterPro" id="IPR029063">
    <property type="entry name" value="SAM-dependent_MTases_sf"/>
</dbReference>
<dbReference type="EMBL" id="CAUJNA010002236">
    <property type="protein sequence ID" value="CAJ1391963.1"/>
    <property type="molecule type" value="Genomic_DNA"/>
</dbReference>
<evidence type="ECO:0000313" key="4">
    <source>
        <dbReference type="Proteomes" id="UP001178507"/>
    </source>
</evidence>
<organism evidence="3 4">
    <name type="scientific">Effrenium voratum</name>
    <dbReference type="NCBI Taxonomy" id="2562239"/>
    <lineage>
        <taxon>Eukaryota</taxon>
        <taxon>Sar</taxon>
        <taxon>Alveolata</taxon>
        <taxon>Dinophyceae</taxon>
        <taxon>Suessiales</taxon>
        <taxon>Symbiodiniaceae</taxon>
        <taxon>Effrenium</taxon>
    </lineage>
</organism>
<protein>
    <recommendedName>
        <fullName evidence="2">Methyltransferase FkbM domain-containing protein</fullName>
    </recommendedName>
</protein>
<accession>A0AA36ISM3</accession>
<feature type="domain" description="Methyltransferase FkbM" evidence="2">
    <location>
        <begin position="95"/>
        <end position="245"/>
    </location>
</feature>
<dbReference type="NCBIfam" id="TIGR01444">
    <property type="entry name" value="fkbM_fam"/>
    <property type="match status" value="1"/>
</dbReference>
<proteinExistence type="predicted"/>
<feature type="transmembrane region" description="Helical" evidence="1">
    <location>
        <begin position="6"/>
        <end position="24"/>
    </location>
</feature>
<keyword evidence="1" id="KW-1133">Transmembrane helix</keyword>
<dbReference type="Proteomes" id="UP001178507">
    <property type="component" value="Unassembled WGS sequence"/>
</dbReference>
<dbReference type="Gene3D" id="3.40.50.150">
    <property type="entry name" value="Vaccinia Virus protein VP39"/>
    <property type="match status" value="1"/>
</dbReference>
<keyword evidence="1" id="KW-0472">Membrane</keyword>